<proteinExistence type="predicted"/>
<reference evidence="2 3" key="1">
    <citation type="submission" date="2021-06" db="EMBL/GenBank/DDBJ databases">
        <authorList>
            <person name="Palmer J.M."/>
        </authorList>
    </citation>
    <scope>NUCLEOTIDE SEQUENCE [LARGE SCALE GENOMIC DNA]</scope>
    <source>
        <strain evidence="3">if_2019</strain>
        <tissue evidence="2">Muscle</tissue>
    </source>
</reference>
<feature type="region of interest" description="Disordered" evidence="1">
    <location>
        <begin position="1"/>
        <end position="136"/>
    </location>
</feature>
<feature type="compositionally biased region" description="Basic and acidic residues" evidence="1">
    <location>
        <begin position="1"/>
        <end position="15"/>
    </location>
</feature>
<dbReference type="EMBL" id="JAHRIQ010017891">
    <property type="protein sequence ID" value="MEQ2227134.1"/>
    <property type="molecule type" value="Genomic_DNA"/>
</dbReference>
<gene>
    <name evidence="2" type="ORF">ILYODFUR_034646</name>
</gene>
<organism evidence="2 3">
    <name type="scientific">Ilyodon furcidens</name>
    <name type="common">goldbreast splitfin</name>
    <dbReference type="NCBI Taxonomy" id="33524"/>
    <lineage>
        <taxon>Eukaryota</taxon>
        <taxon>Metazoa</taxon>
        <taxon>Chordata</taxon>
        <taxon>Craniata</taxon>
        <taxon>Vertebrata</taxon>
        <taxon>Euteleostomi</taxon>
        <taxon>Actinopterygii</taxon>
        <taxon>Neopterygii</taxon>
        <taxon>Teleostei</taxon>
        <taxon>Neoteleostei</taxon>
        <taxon>Acanthomorphata</taxon>
        <taxon>Ovalentaria</taxon>
        <taxon>Atherinomorphae</taxon>
        <taxon>Cyprinodontiformes</taxon>
        <taxon>Goodeidae</taxon>
        <taxon>Ilyodon</taxon>
    </lineage>
</organism>
<dbReference type="Proteomes" id="UP001482620">
    <property type="component" value="Unassembled WGS sequence"/>
</dbReference>
<name>A0ABV0T2W0_9TELE</name>
<feature type="compositionally biased region" description="Basic and acidic residues" evidence="1">
    <location>
        <begin position="26"/>
        <end position="36"/>
    </location>
</feature>
<feature type="non-terminal residue" evidence="2">
    <location>
        <position position="136"/>
    </location>
</feature>
<feature type="compositionally biased region" description="Polar residues" evidence="1">
    <location>
        <begin position="71"/>
        <end position="82"/>
    </location>
</feature>
<evidence type="ECO:0000313" key="3">
    <source>
        <dbReference type="Proteomes" id="UP001482620"/>
    </source>
</evidence>
<evidence type="ECO:0000256" key="1">
    <source>
        <dbReference type="SAM" id="MobiDB-lite"/>
    </source>
</evidence>
<sequence>MENRWASDGGEETKQKTSGGLSRVGAEFRRMVRSEDAGTLQACDESAEALESSSGRDDSLGGWQHGESPNPLRTLSGGQPQRTLLGGQLRRSGPSGKLVWRSTTGHGEPLSRAVEPSQESWRMAMEPSEETYVTRY</sequence>
<accession>A0ABV0T2W0</accession>
<protein>
    <submittedName>
        <fullName evidence="2">Uncharacterized protein</fullName>
    </submittedName>
</protein>
<keyword evidence="3" id="KW-1185">Reference proteome</keyword>
<comment type="caution">
    <text evidence="2">The sequence shown here is derived from an EMBL/GenBank/DDBJ whole genome shotgun (WGS) entry which is preliminary data.</text>
</comment>
<evidence type="ECO:0000313" key="2">
    <source>
        <dbReference type="EMBL" id="MEQ2227134.1"/>
    </source>
</evidence>